<proteinExistence type="predicted"/>
<reference evidence="2 3" key="1">
    <citation type="submission" date="2011-11" db="EMBL/GenBank/DDBJ databases">
        <title>The Noncontiguous Finished genome of Desulfosporosinus youngiae DSM 17734.</title>
        <authorList>
            <consortium name="US DOE Joint Genome Institute (JGI-PGF)"/>
            <person name="Lucas S."/>
            <person name="Han J."/>
            <person name="Lapidus A."/>
            <person name="Cheng J.-F."/>
            <person name="Goodwin L."/>
            <person name="Pitluck S."/>
            <person name="Peters L."/>
            <person name="Ovchinnikova G."/>
            <person name="Lu M."/>
            <person name="Land M.L."/>
            <person name="Hauser L."/>
            <person name="Pester M."/>
            <person name="Spring S."/>
            <person name="Ollivier B."/>
            <person name="Rattei T."/>
            <person name="Klenk H.-P."/>
            <person name="Wagner M."/>
            <person name="Loy A."/>
            <person name="Woyke T.J."/>
        </authorList>
    </citation>
    <scope>NUCLEOTIDE SEQUENCE [LARGE SCALE GENOMIC DNA]</scope>
    <source>
        <strain evidence="2 3">DSM 17734</strain>
    </source>
</reference>
<dbReference type="OrthoDB" id="1799119at2"/>
<gene>
    <name evidence="2" type="ORF">DesyoDRAFT_0952</name>
</gene>
<organism evidence="2 3">
    <name type="scientific">Desulfosporosinus youngiae DSM 17734</name>
    <dbReference type="NCBI Taxonomy" id="768710"/>
    <lineage>
        <taxon>Bacteria</taxon>
        <taxon>Bacillati</taxon>
        <taxon>Bacillota</taxon>
        <taxon>Clostridia</taxon>
        <taxon>Eubacteriales</taxon>
        <taxon>Desulfitobacteriaceae</taxon>
        <taxon>Desulfosporosinus</taxon>
    </lineage>
</organism>
<protein>
    <submittedName>
        <fullName evidence="2">Uncharacterized protein</fullName>
    </submittedName>
</protein>
<sequence>MLPTKRWRDFFLYLGRVFVLLILLAFLLPKLVAMCNSWMSTLLHNDQKPHGNPLRVETTTQPRQMAEQ</sequence>
<keyword evidence="3" id="KW-1185">Reference proteome</keyword>
<dbReference type="eggNOG" id="ENOG502ZTUT">
    <property type="taxonomic scope" value="Bacteria"/>
</dbReference>
<feature type="compositionally biased region" description="Polar residues" evidence="1">
    <location>
        <begin position="57"/>
        <end position="68"/>
    </location>
</feature>
<dbReference type="HOGENOM" id="CLU_2914957_0_0_9"/>
<evidence type="ECO:0000313" key="3">
    <source>
        <dbReference type="Proteomes" id="UP000005104"/>
    </source>
</evidence>
<name>H5XT17_9FIRM</name>
<dbReference type="STRING" id="768710.DesyoDRAFT_0952"/>
<accession>H5XT17</accession>
<dbReference type="RefSeq" id="WP_007780076.1">
    <property type="nucleotide sequence ID" value="NZ_CM001441.1"/>
</dbReference>
<dbReference type="Proteomes" id="UP000005104">
    <property type="component" value="Chromosome"/>
</dbReference>
<dbReference type="EMBL" id="CM001441">
    <property type="protein sequence ID" value="EHQ88124.1"/>
    <property type="molecule type" value="Genomic_DNA"/>
</dbReference>
<dbReference type="AlphaFoldDB" id="H5XT17"/>
<evidence type="ECO:0000313" key="2">
    <source>
        <dbReference type="EMBL" id="EHQ88124.1"/>
    </source>
</evidence>
<evidence type="ECO:0000256" key="1">
    <source>
        <dbReference type="SAM" id="MobiDB-lite"/>
    </source>
</evidence>
<feature type="region of interest" description="Disordered" evidence="1">
    <location>
        <begin position="44"/>
        <end position="68"/>
    </location>
</feature>